<feature type="transmembrane region" description="Helical" evidence="13">
    <location>
        <begin position="127"/>
        <end position="148"/>
    </location>
</feature>
<keyword evidence="11" id="KW-0414">Isoprene biosynthesis</keyword>
<dbReference type="Gene3D" id="1.10.3270.10">
    <property type="entry name" value="HMGR, N-terminal domain"/>
    <property type="match status" value="1"/>
</dbReference>
<evidence type="ECO:0000256" key="6">
    <source>
        <dbReference type="ARBA" id="ARBA00022857"/>
    </source>
</evidence>
<dbReference type="InterPro" id="IPR004554">
    <property type="entry name" value="HMG_CoA_Rdtase_eu_arc"/>
</dbReference>
<keyword evidence="10" id="KW-0325">Glycoprotein</keyword>
<evidence type="ECO:0000259" key="14">
    <source>
        <dbReference type="PROSITE" id="PS50156"/>
    </source>
</evidence>
<dbReference type="SUPFAM" id="SSF55035">
    <property type="entry name" value="NAD-binding domain of HMG-CoA reductase"/>
    <property type="match status" value="1"/>
</dbReference>
<dbReference type="AlphaFoldDB" id="A0A069DXA3"/>
<evidence type="ECO:0000256" key="10">
    <source>
        <dbReference type="ARBA" id="ARBA00023180"/>
    </source>
</evidence>
<dbReference type="NCBIfam" id="TIGR00920">
    <property type="entry name" value="2A060605"/>
    <property type="match status" value="1"/>
</dbReference>
<evidence type="ECO:0000256" key="7">
    <source>
        <dbReference type="ARBA" id="ARBA00022989"/>
    </source>
</evidence>
<dbReference type="GO" id="GO:0004420">
    <property type="term" value="F:hydroxymethylglutaryl-CoA reductase (NADPH) activity"/>
    <property type="evidence" value="ECO:0007669"/>
    <property type="project" value="UniProtKB-EC"/>
</dbReference>
<evidence type="ECO:0000313" key="15">
    <source>
        <dbReference type="EMBL" id="JAC88441.1"/>
    </source>
</evidence>
<dbReference type="GO" id="GO:0016126">
    <property type="term" value="P:sterol biosynthetic process"/>
    <property type="evidence" value="ECO:0007669"/>
    <property type="project" value="TreeGrafter"/>
</dbReference>
<dbReference type="InterPro" id="IPR053958">
    <property type="entry name" value="HMGCR/SNAP/NPC1-like_SSD"/>
</dbReference>
<evidence type="ECO:0000256" key="1">
    <source>
        <dbReference type="ARBA" id="ARBA00004477"/>
    </source>
</evidence>
<protein>
    <recommendedName>
        <fullName evidence="13">3-hydroxy-3-methylglutaryl coenzyme A reductase</fullName>
        <shortName evidence="13">HMG-CoA reductase</shortName>
        <ecNumber evidence="13">1.1.1.34</ecNumber>
    </recommendedName>
</protein>
<dbReference type="InterPro" id="IPR000731">
    <property type="entry name" value="SSD"/>
</dbReference>
<dbReference type="PROSITE" id="PS01192">
    <property type="entry name" value="HMG_COA_REDUCTASE_3"/>
    <property type="match status" value="1"/>
</dbReference>
<dbReference type="InterPro" id="IPR002202">
    <property type="entry name" value="HMG_CoA_Rdtase"/>
</dbReference>
<keyword evidence="6 13" id="KW-0521">NADP</keyword>
<dbReference type="Gene3D" id="3.30.70.420">
    <property type="entry name" value="Hydroxymethylglutaryl-CoA reductase, class I/II, NAD/NADP-binding domain"/>
    <property type="match status" value="1"/>
</dbReference>
<dbReference type="GO" id="GO:0015936">
    <property type="term" value="P:coenzyme A metabolic process"/>
    <property type="evidence" value="ECO:0007669"/>
    <property type="project" value="InterPro"/>
</dbReference>
<evidence type="ECO:0000256" key="8">
    <source>
        <dbReference type="ARBA" id="ARBA00023002"/>
    </source>
</evidence>
<dbReference type="InterPro" id="IPR004816">
    <property type="entry name" value="HMG_CoA_Rdtase_metazoan"/>
</dbReference>
<feature type="transmembrane region" description="Helical" evidence="13">
    <location>
        <begin position="193"/>
        <end position="213"/>
    </location>
</feature>
<dbReference type="UniPathway" id="UPA00058">
    <property type="reaction ID" value="UER00103"/>
</dbReference>
<dbReference type="FunFam" id="3.90.770.10:FF:000002">
    <property type="entry name" value="3-hydroxy-3-methylglutaryl coenzyme A reductase"/>
    <property type="match status" value="1"/>
</dbReference>
<organism evidence="15">
    <name type="scientific">Panstrongylus megistus</name>
    <dbReference type="NCBI Taxonomy" id="65343"/>
    <lineage>
        <taxon>Eukaryota</taxon>
        <taxon>Metazoa</taxon>
        <taxon>Ecdysozoa</taxon>
        <taxon>Arthropoda</taxon>
        <taxon>Hexapoda</taxon>
        <taxon>Insecta</taxon>
        <taxon>Pterygota</taxon>
        <taxon>Neoptera</taxon>
        <taxon>Paraneoptera</taxon>
        <taxon>Hemiptera</taxon>
        <taxon>Heteroptera</taxon>
        <taxon>Panheteroptera</taxon>
        <taxon>Cimicomorpha</taxon>
        <taxon>Reduviidae</taxon>
        <taxon>Triatominae</taxon>
        <taxon>Panstrongylus</taxon>
    </lineage>
</organism>
<keyword evidence="7 13" id="KW-1133">Transmembrane helix</keyword>
<comment type="catalytic activity">
    <reaction evidence="12">
        <text>(R)-mevalonate + 2 NADP(+) + CoA = (3S)-3-hydroxy-3-methylglutaryl-CoA + 2 NADPH + 2 H(+)</text>
        <dbReference type="Rhea" id="RHEA:15989"/>
        <dbReference type="ChEBI" id="CHEBI:15378"/>
        <dbReference type="ChEBI" id="CHEBI:36464"/>
        <dbReference type="ChEBI" id="CHEBI:43074"/>
        <dbReference type="ChEBI" id="CHEBI:57287"/>
        <dbReference type="ChEBI" id="CHEBI:57783"/>
        <dbReference type="ChEBI" id="CHEBI:58349"/>
        <dbReference type="EC" id="1.1.1.34"/>
    </reaction>
    <physiologicalReaction direction="right-to-left" evidence="12">
        <dbReference type="Rhea" id="RHEA:15991"/>
    </physiologicalReaction>
</comment>
<feature type="domain" description="SSD" evidence="14">
    <location>
        <begin position="62"/>
        <end position="219"/>
    </location>
</feature>
<evidence type="ECO:0000256" key="4">
    <source>
        <dbReference type="ARBA" id="ARBA00022692"/>
    </source>
</evidence>
<dbReference type="InterPro" id="IPR023076">
    <property type="entry name" value="HMG_CoA_Rdtase_CS"/>
</dbReference>
<dbReference type="InterPro" id="IPR023074">
    <property type="entry name" value="HMG_CoA_Rdtase_cat_sf"/>
</dbReference>
<evidence type="ECO:0000256" key="13">
    <source>
        <dbReference type="RuleBase" id="RU361219"/>
    </source>
</evidence>
<dbReference type="CDD" id="cd00643">
    <property type="entry name" value="HMG-CoA_reductase_classI"/>
    <property type="match status" value="1"/>
</dbReference>
<dbReference type="PROSITE" id="PS51257">
    <property type="entry name" value="PROKAR_LIPOPROTEIN"/>
    <property type="match status" value="1"/>
</dbReference>
<name>A0A069DXA3_9HEMI</name>
<dbReference type="PROSITE" id="PS50156">
    <property type="entry name" value="SSD"/>
    <property type="match status" value="1"/>
</dbReference>
<dbReference type="PROSITE" id="PS00318">
    <property type="entry name" value="HMG_COA_REDUCTASE_2"/>
    <property type="match status" value="1"/>
</dbReference>
<keyword evidence="5 13" id="KW-0256">Endoplasmic reticulum</keyword>
<evidence type="ECO:0000256" key="11">
    <source>
        <dbReference type="ARBA" id="ARBA00023229"/>
    </source>
</evidence>
<dbReference type="PRINTS" id="PR00071">
    <property type="entry name" value="HMGCOARDTASE"/>
</dbReference>
<sequence length="856" mass="93572">MLAVYRIHGEFCASHPWEVIVATLTLTACIFSIDSGSVHTSESPNPLNVCHISPCNDYNAVDAIVMTAIRCIAIIYSYYQFCNLRKLGSKYILGIAGLFTVFSSFVFTSSIINFLQGDLSDLKDALFFFLLLIDLSKATLLAQFALCASTQEQVKSNIALGVELLGPSLTLDTLVETLVISVGTLCGIRRLEILSYFACMSVIINYVVFMTFYPACLSLILELVHNQSGNLPPWYYHSSAIYEMHEQGQKPNPVLQRVKIIMAFGLVMVHLNSRWALVGIEEDDQTVSPFLSSKHNINFNETDETEGYLMKWLRGSADHIVVLILVLALTIKFIFFEDQDLVAGYISDIQNKAEKEKWIEITSAQGIDKSVQTSLLFRPAPIPAIDLNEENMPLESTIQKIMEPRTLNQCLTIYEREGNAVNLTDKEVELLVNNGKIPSYMLEKVVKNPERGIGIRRNLISSNKIELYDAMKGLPYESYDYSKVLGTCCENVIGYVPVPVGMAGPLLLDGKLVNIPMATTEGCLVASTNRGCKALLERGVTTRVVADGMTRGPVVRFCSITRASEAMQWMQISSNFDSIKESFDSTSRFAQLIKLQVRIAGRYLFIRFVATTGDAMGMNMVSKATEAALNYVRKYFEDMEILSLSGNFCSDKKPAAVNWIEGRGKYVVCEAIVSAKVVKEVLKTTVQALVDLNISKNLVGSAVAGSIGGFNAHAANIVTAIYIATGQDPAQNVSSSNCLTLIEPWGDEGNEVYVSCTMPSIEIGTVGGGTQLGPQSACLDILGVKGAHKSRPGENAAALARIVCGSVLAGELSLLSALSAGHLVKSHLKHNRSSANITDNTEKVTSKKFGPCLNVP</sequence>
<dbReference type="NCBIfam" id="TIGR00533">
    <property type="entry name" value="HMG_CoA_R_NADP"/>
    <property type="match status" value="1"/>
</dbReference>
<dbReference type="Gene3D" id="3.90.770.10">
    <property type="entry name" value="3-hydroxy-3-methylglutaryl-coenzyme A Reductase, Chain A, domain 2"/>
    <property type="match status" value="1"/>
</dbReference>
<evidence type="ECO:0000256" key="9">
    <source>
        <dbReference type="ARBA" id="ARBA00023136"/>
    </source>
</evidence>
<accession>A0A069DXA3</accession>
<dbReference type="InterPro" id="IPR009023">
    <property type="entry name" value="HMG_CoA_Rdtase_NAD(P)-bd_sf"/>
</dbReference>
<dbReference type="EMBL" id="GBGD01000448">
    <property type="protein sequence ID" value="JAC88441.1"/>
    <property type="molecule type" value="mRNA"/>
</dbReference>
<keyword evidence="9 13" id="KW-0472">Membrane</keyword>
<dbReference type="EC" id="1.1.1.34" evidence="13"/>
<dbReference type="GO" id="GO:0005789">
    <property type="term" value="C:endoplasmic reticulum membrane"/>
    <property type="evidence" value="ECO:0007669"/>
    <property type="project" value="UniProtKB-SubCell"/>
</dbReference>
<comment type="subcellular location">
    <subcellularLocation>
        <location evidence="1 13">Endoplasmic reticulum membrane</location>
        <topology evidence="1 13">Multi-pass membrane protein</topology>
    </subcellularLocation>
</comment>
<reference evidence="15" key="1">
    <citation type="journal article" date="2015" name="J. Med. Entomol.">
        <title>A Deep Insight Into the Sialotranscriptome of the Chagas Disease Vector, Panstrongylus megistus (Hemiptera: Heteroptera).</title>
        <authorList>
            <person name="Ribeiro J.M."/>
            <person name="Schwarz A."/>
            <person name="Francischetti I.M."/>
        </authorList>
    </citation>
    <scope>NUCLEOTIDE SEQUENCE</scope>
    <source>
        <tissue evidence="15">Salivary glands</tissue>
    </source>
</reference>
<dbReference type="PROSITE" id="PS00066">
    <property type="entry name" value="HMG_COA_REDUCTASE_1"/>
    <property type="match status" value="1"/>
</dbReference>
<dbReference type="Pfam" id="PF12349">
    <property type="entry name" value="Sterol-sensing"/>
    <property type="match status" value="1"/>
</dbReference>
<keyword evidence="8 13" id="KW-0560">Oxidoreductase</keyword>
<dbReference type="Pfam" id="PF00368">
    <property type="entry name" value="HMG-CoA_red"/>
    <property type="match status" value="1"/>
</dbReference>
<dbReference type="GO" id="GO:0008299">
    <property type="term" value="P:isoprenoid biosynthetic process"/>
    <property type="evidence" value="ECO:0007669"/>
    <property type="project" value="UniProtKB-KW"/>
</dbReference>
<evidence type="ECO:0000256" key="5">
    <source>
        <dbReference type="ARBA" id="ARBA00022824"/>
    </source>
</evidence>
<dbReference type="InterPro" id="IPR009029">
    <property type="entry name" value="HMG_CoA_Rdtase_sub-bd_dom_sf"/>
</dbReference>
<evidence type="ECO:0000256" key="2">
    <source>
        <dbReference type="ARBA" id="ARBA00005084"/>
    </source>
</evidence>
<dbReference type="FunFam" id="1.10.3270.10:FF:000001">
    <property type="entry name" value="3-hydroxy-3-methylglutaryl coenzyme A reductase"/>
    <property type="match status" value="1"/>
</dbReference>
<dbReference type="SUPFAM" id="SSF56542">
    <property type="entry name" value="Substrate-binding domain of HMG-CoA reductase"/>
    <property type="match status" value="1"/>
</dbReference>
<dbReference type="PANTHER" id="PTHR10572">
    <property type="entry name" value="3-HYDROXY-3-METHYLGLUTARYL-COENZYME A REDUCTASE"/>
    <property type="match status" value="1"/>
</dbReference>
<evidence type="ECO:0000256" key="12">
    <source>
        <dbReference type="ARBA" id="ARBA00049909"/>
    </source>
</evidence>
<dbReference type="FunFam" id="3.30.70.420:FF:000001">
    <property type="entry name" value="3-hydroxy-3-methylglutaryl coenzyme A reductase"/>
    <property type="match status" value="1"/>
</dbReference>
<dbReference type="PANTHER" id="PTHR10572:SF24">
    <property type="entry name" value="3-HYDROXY-3-METHYLGLUTARYL-COENZYME A REDUCTASE"/>
    <property type="match status" value="1"/>
</dbReference>
<dbReference type="GO" id="GO:0005778">
    <property type="term" value="C:peroxisomal membrane"/>
    <property type="evidence" value="ECO:0007669"/>
    <property type="project" value="TreeGrafter"/>
</dbReference>
<dbReference type="InterPro" id="IPR023282">
    <property type="entry name" value="HMG_CoA_Rdtase_N"/>
</dbReference>
<dbReference type="PROSITE" id="PS50065">
    <property type="entry name" value="HMG_COA_REDUCTASE_4"/>
    <property type="match status" value="1"/>
</dbReference>
<proteinExistence type="evidence at transcript level"/>
<feature type="transmembrane region" description="Helical" evidence="13">
    <location>
        <begin position="91"/>
        <end position="115"/>
    </location>
</feature>
<comment type="pathway">
    <text evidence="2 13">Metabolic intermediate biosynthesis; (R)-mevalonate biosynthesis; (R)-mevalonate from acetyl-CoA: step 3/3.</text>
</comment>
<comment type="similarity">
    <text evidence="3 13">Belongs to the HMG-CoA reductase family.</text>
</comment>
<dbReference type="GO" id="GO:0050661">
    <property type="term" value="F:NADP binding"/>
    <property type="evidence" value="ECO:0007669"/>
    <property type="project" value="InterPro"/>
</dbReference>
<evidence type="ECO:0000256" key="3">
    <source>
        <dbReference type="ARBA" id="ARBA00007661"/>
    </source>
</evidence>
<keyword evidence="4 13" id="KW-0812">Transmembrane</keyword>